<protein>
    <submittedName>
        <fullName evidence="1">Uncharacterized protein</fullName>
    </submittedName>
</protein>
<evidence type="ECO:0000313" key="1">
    <source>
        <dbReference type="EMBL" id="CAH0032716.1"/>
    </source>
</evidence>
<evidence type="ECO:0000313" key="2">
    <source>
        <dbReference type="Proteomes" id="UP000696573"/>
    </source>
</evidence>
<keyword evidence="2" id="KW-1185">Reference proteome</keyword>
<sequence>MEMGQKGRRFVRRIHVQHGPHPHDPAPLEEVERVLVELDLLPVGPRLDAAERAHRPAGELDPRGDLLLGLVGDEVDDVEVQAADVLERGLDEVDVAGDVEAPGVVREIGLAEAGEVLLHGVGVDGGDVVGVKGREVLHGGGILRCRC</sequence>
<organism evidence="1 2">
    <name type="scientific">Clonostachys rhizophaga</name>
    <dbReference type="NCBI Taxonomy" id="160324"/>
    <lineage>
        <taxon>Eukaryota</taxon>
        <taxon>Fungi</taxon>
        <taxon>Dikarya</taxon>
        <taxon>Ascomycota</taxon>
        <taxon>Pezizomycotina</taxon>
        <taxon>Sordariomycetes</taxon>
        <taxon>Hypocreomycetidae</taxon>
        <taxon>Hypocreales</taxon>
        <taxon>Bionectriaceae</taxon>
        <taxon>Clonostachys</taxon>
    </lineage>
</organism>
<reference evidence="1" key="1">
    <citation type="submission" date="2021-10" db="EMBL/GenBank/DDBJ databases">
        <authorList>
            <person name="Piombo E."/>
        </authorList>
    </citation>
    <scope>NUCLEOTIDE SEQUENCE</scope>
</reference>
<accession>A0A9N9VRR4</accession>
<gene>
    <name evidence="1" type="ORF">CRHIZ90672A_00002498</name>
</gene>
<comment type="caution">
    <text evidence="1">The sequence shown here is derived from an EMBL/GenBank/DDBJ whole genome shotgun (WGS) entry which is preliminary data.</text>
</comment>
<name>A0A9N9VRR4_9HYPO</name>
<proteinExistence type="predicted"/>
<dbReference type="EMBL" id="CABFNQ020000744">
    <property type="protein sequence ID" value="CAH0032716.1"/>
    <property type="molecule type" value="Genomic_DNA"/>
</dbReference>
<dbReference type="Proteomes" id="UP000696573">
    <property type="component" value="Unassembled WGS sequence"/>
</dbReference>
<dbReference type="AlphaFoldDB" id="A0A9N9VRR4"/>